<accession>A0A8S1WCL0</accession>
<sequence>MSQNQIRSYLPIFKSGYFILAGEVFLQVRDYRESLESFAQKSIYPLLQTQVIFYNKSKFKNIIEGSQNLVTQYLVNFCLWTKKLSPAQQGNSVYCLQFKSQ</sequence>
<dbReference type="EMBL" id="CAJJDP010000090">
    <property type="protein sequence ID" value="CAD8188028.1"/>
    <property type="molecule type" value="Genomic_DNA"/>
</dbReference>
<dbReference type="Proteomes" id="UP000683925">
    <property type="component" value="Unassembled WGS sequence"/>
</dbReference>
<reference evidence="1" key="1">
    <citation type="submission" date="2021-01" db="EMBL/GenBank/DDBJ databases">
        <authorList>
            <consortium name="Genoscope - CEA"/>
            <person name="William W."/>
        </authorList>
    </citation>
    <scope>NUCLEOTIDE SEQUENCE</scope>
</reference>
<gene>
    <name evidence="1" type="ORF">POCTA_138.1.T0910196</name>
</gene>
<comment type="caution">
    <text evidence="1">The sequence shown here is derived from an EMBL/GenBank/DDBJ whole genome shotgun (WGS) entry which is preliminary data.</text>
</comment>
<name>A0A8S1WCL0_PAROT</name>
<protein>
    <submittedName>
        <fullName evidence="1">Uncharacterized protein</fullName>
    </submittedName>
</protein>
<keyword evidence="2" id="KW-1185">Reference proteome</keyword>
<proteinExistence type="predicted"/>
<evidence type="ECO:0000313" key="2">
    <source>
        <dbReference type="Proteomes" id="UP000683925"/>
    </source>
</evidence>
<dbReference type="AlphaFoldDB" id="A0A8S1WCL0"/>
<organism evidence="1 2">
    <name type="scientific">Paramecium octaurelia</name>
    <dbReference type="NCBI Taxonomy" id="43137"/>
    <lineage>
        <taxon>Eukaryota</taxon>
        <taxon>Sar</taxon>
        <taxon>Alveolata</taxon>
        <taxon>Ciliophora</taxon>
        <taxon>Intramacronucleata</taxon>
        <taxon>Oligohymenophorea</taxon>
        <taxon>Peniculida</taxon>
        <taxon>Parameciidae</taxon>
        <taxon>Paramecium</taxon>
    </lineage>
</organism>
<evidence type="ECO:0000313" key="1">
    <source>
        <dbReference type="EMBL" id="CAD8188028.1"/>
    </source>
</evidence>